<comment type="subcellular location">
    <subcellularLocation>
        <location evidence="1">Cell membrane</location>
        <topology evidence="1">Multi-pass membrane protein</topology>
    </subcellularLocation>
</comment>
<dbReference type="Proteomes" id="UP000264036">
    <property type="component" value="Unassembled WGS sequence"/>
</dbReference>
<keyword evidence="3" id="KW-0813">Transport</keyword>
<evidence type="ECO:0000256" key="5">
    <source>
        <dbReference type="ARBA" id="ARBA00022692"/>
    </source>
</evidence>
<dbReference type="AlphaFoldDB" id="A0A356LDL6"/>
<dbReference type="GO" id="GO:0055085">
    <property type="term" value="P:transmembrane transport"/>
    <property type="evidence" value="ECO:0007669"/>
    <property type="project" value="InterPro"/>
</dbReference>
<keyword evidence="5 8" id="KW-0812">Transmembrane</keyword>
<dbReference type="Gene3D" id="1.20.1530.20">
    <property type="match status" value="1"/>
</dbReference>
<feature type="transmembrane region" description="Helical" evidence="8">
    <location>
        <begin position="189"/>
        <end position="208"/>
    </location>
</feature>
<comment type="caution">
    <text evidence="9">The sequence shown here is derived from an EMBL/GenBank/DDBJ whole genome shotgun (WGS) entry which is preliminary data.</text>
</comment>
<gene>
    <name evidence="9" type="ORF">DD666_06470</name>
</gene>
<feature type="transmembrane region" description="Helical" evidence="8">
    <location>
        <begin position="160"/>
        <end position="177"/>
    </location>
</feature>
<evidence type="ECO:0000256" key="6">
    <source>
        <dbReference type="ARBA" id="ARBA00022989"/>
    </source>
</evidence>
<evidence type="ECO:0000256" key="3">
    <source>
        <dbReference type="ARBA" id="ARBA00022448"/>
    </source>
</evidence>
<accession>A0A356LDL6</accession>
<evidence type="ECO:0000256" key="4">
    <source>
        <dbReference type="ARBA" id="ARBA00022475"/>
    </source>
</evidence>
<keyword evidence="4" id="KW-1003">Cell membrane</keyword>
<dbReference type="PANTHER" id="PTHR36838:SF4">
    <property type="entry name" value="AUXIN EFFLUX CARRIER FAMILY PROTEIN"/>
    <property type="match status" value="1"/>
</dbReference>
<feature type="transmembrane region" description="Helical" evidence="8">
    <location>
        <begin position="64"/>
        <end position="82"/>
    </location>
</feature>
<evidence type="ECO:0000256" key="8">
    <source>
        <dbReference type="SAM" id="Phobius"/>
    </source>
</evidence>
<evidence type="ECO:0000256" key="7">
    <source>
        <dbReference type="ARBA" id="ARBA00023136"/>
    </source>
</evidence>
<name>A0A356LDL6_9BURK</name>
<feature type="transmembrane region" description="Helical" evidence="8">
    <location>
        <begin position="37"/>
        <end position="58"/>
    </location>
</feature>
<protein>
    <submittedName>
        <fullName evidence="9">AEC family transporter</fullName>
    </submittedName>
</protein>
<dbReference type="InterPro" id="IPR004776">
    <property type="entry name" value="Mem_transp_PIN-like"/>
</dbReference>
<dbReference type="Pfam" id="PF03547">
    <property type="entry name" value="Mem_trans"/>
    <property type="match status" value="1"/>
</dbReference>
<dbReference type="GO" id="GO:0005886">
    <property type="term" value="C:plasma membrane"/>
    <property type="evidence" value="ECO:0007669"/>
    <property type="project" value="UniProtKB-SubCell"/>
</dbReference>
<organism evidence="9 10">
    <name type="scientific">Advenella kashmirensis</name>
    <dbReference type="NCBI Taxonomy" id="310575"/>
    <lineage>
        <taxon>Bacteria</taxon>
        <taxon>Pseudomonadati</taxon>
        <taxon>Pseudomonadota</taxon>
        <taxon>Betaproteobacteria</taxon>
        <taxon>Burkholderiales</taxon>
        <taxon>Alcaligenaceae</taxon>
    </lineage>
</organism>
<feature type="transmembrane region" description="Helical" evidence="8">
    <location>
        <begin position="246"/>
        <end position="264"/>
    </location>
</feature>
<feature type="transmembrane region" description="Helical" evidence="8">
    <location>
        <begin position="273"/>
        <end position="295"/>
    </location>
</feature>
<dbReference type="InterPro" id="IPR038770">
    <property type="entry name" value="Na+/solute_symporter_sf"/>
</dbReference>
<proteinExistence type="inferred from homology"/>
<feature type="transmembrane region" description="Helical" evidence="8">
    <location>
        <begin position="220"/>
        <end position="240"/>
    </location>
</feature>
<keyword evidence="7 8" id="KW-0472">Membrane</keyword>
<dbReference type="EMBL" id="DOEK01000013">
    <property type="protein sequence ID" value="HBP29042.1"/>
    <property type="molecule type" value="Genomic_DNA"/>
</dbReference>
<evidence type="ECO:0000256" key="1">
    <source>
        <dbReference type="ARBA" id="ARBA00004651"/>
    </source>
</evidence>
<evidence type="ECO:0000313" key="10">
    <source>
        <dbReference type="Proteomes" id="UP000264036"/>
    </source>
</evidence>
<evidence type="ECO:0000256" key="2">
    <source>
        <dbReference type="ARBA" id="ARBA00010145"/>
    </source>
</evidence>
<comment type="similarity">
    <text evidence="2">Belongs to the auxin efflux carrier (TC 2.A.69) family.</text>
</comment>
<reference evidence="9 10" key="1">
    <citation type="journal article" date="2018" name="Nat. Biotechnol.">
        <title>A standardized bacterial taxonomy based on genome phylogeny substantially revises the tree of life.</title>
        <authorList>
            <person name="Parks D.H."/>
            <person name="Chuvochina M."/>
            <person name="Waite D.W."/>
            <person name="Rinke C."/>
            <person name="Skarshewski A."/>
            <person name="Chaumeil P.A."/>
            <person name="Hugenholtz P."/>
        </authorList>
    </citation>
    <scope>NUCLEOTIDE SEQUENCE [LARGE SCALE GENOMIC DNA]</scope>
    <source>
        <strain evidence="9">UBA10707</strain>
    </source>
</reference>
<keyword evidence="6 8" id="KW-1133">Transmembrane helix</keyword>
<dbReference type="PANTHER" id="PTHR36838">
    <property type="entry name" value="AUXIN EFFLUX CARRIER FAMILY PROTEIN"/>
    <property type="match status" value="1"/>
</dbReference>
<feature type="transmembrane region" description="Helical" evidence="8">
    <location>
        <begin position="6"/>
        <end position="25"/>
    </location>
</feature>
<sequence>MHIALLVIPDCLIVALGWVLLHKLKFSREFFTNTEKLVYYILFPALLVQSIAFTPISASSAGRLLAVSILLCLAGYLAAWLARPLLKPRPIALASLAQCAYRFNTYIGFSLAAALAGSQGQAIMAVLVGFSVPIANVLAVKSLARFQGSNVWLEILKNPLVLATLAGLLLNFSGIGLENTVNMTLSKLGNSAIPLGLLCVGASLSLAGGNQDRAVISWVLGIRLLAMPVFALILAFMLALSPLETNILVLFAALPPASAAYILAARMGGDGRCVATAISIGTVFSVITIPFWLFVGQKLVN</sequence>
<evidence type="ECO:0000313" key="9">
    <source>
        <dbReference type="EMBL" id="HBP29042.1"/>
    </source>
</evidence>